<feature type="domain" description="HTH deoR-type" evidence="4">
    <location>
        <begin position="3"/>
        <end position="58"/>
    </location>
</feature>
<dbReference type="InterPro" id="IPR001034">
    <property type="entry name" value="DeoR_HTH"/>
</dbReference>
<keyword evidence="2" id="KW-0238">DNA-binding</keyword>
<dbReference type="SUPFAM" id="SSF100950">
    <property type="entry name" value="NagB/RpiA/CoA transferase-like"/>
    <property type="match status" value="1"/>
</dbReference>
<dbReference type="PROSITE" id="PS00894">
    <property type="entry name" value="HTH_DEOR_1"/>
    <property type="match status" value="1"/>
</dbReference>
<dbReference type="PROSITE" id="PS51000">
    <property type="entry name" value="HTH_DEOR_2"/>
    <property type="match status" value="1"/>
</dbReference>
<sequence length="257" mass="27936">MLPAERRREMARLIKNRGAVNTRELAEALGISTMTVRRDLKLLEERNQLELTWGGAVPLSFEANDIPRARKAVSMLEAKQVIARAACQFIKNEDFIALDAGTTSLELARLLPALPLTSLGVVTPDLEIALLLSGCDHISVFLSGGLIDPVSRACNDSDAVAYLRGLRLTMAFVGTNVWDAHHGITTSTSAKMHYKRQLMTSADKTFLLADASKYAKFSPWLVAGVERFDHIITDSGLTAEARAALEAAPAHLIIADA</sequence>
<proteinExistence type="predicted"/>
<dbReference type="GO" id="GO:0003700">
    <property type="term" value="F:DNA-binding transcription factor activity"/>
    <property type="evidence" value="ECO:0007669"/>
    <property type="project" value="InterPro"/>
</dbReference>
<reference evidence="5" key="1">
    <citation type="submission" date="2016-04" db="EMBL/GenBank/DDBJ databases">
        <authorList>
            <person name="Evans L.H."/>
            <person name="Alamgir A."/>
            <person name="Owens N."/>
            <person name="Weber N.D."/>
            <person name="Virtaneva K."/>
            <person name="Barbian K."/>
            <person name="Babar A."/>
            <person name="Rosenke K."/>
        </authorList>
    </citation>
    <scope>NUCLEOTIDE SEQUENCE</scope>
    <source>
        <strain evidence="5">92-2</strain>
    </source>
</reference>
<dbReference type="GO" id="GO:0003677">
    <property type="term" value="F:DNA binding"/>
    <property type="evidence" value="ECO:0007669"/>
    <property type="project" value="UniProtKB-KW"/>
</dbReference>
<dbReference type="InterPro" id="IPR037171">
    <property type="entry name" value="NagB/RpiA_transferase-like"/>
</dbReference>
<name>A0A212JSH1_9BACT</name>
<dbReference type="Pfam" id="PF00455">
    <property type="entry name" value="DeoRC"/>
    <property type="match status" value="1"/>
</dbReference>
<dbReference type="InterPro" id="IPR036390">
    <property type="entry name" value="WH_DNA-bd_sf"/>
</dbReference>
<keyword evidence="3" id="KW-0804">Transcription</keyword>
<dbReference type="SUPFAM" id="SSF46785">
    <property type="entry name" value="Winged helix' DNA-binding domain"/>
    <property type="match status" value="1"/>
</dbReference>
<keyword evidence="1" id="KW-0805">Transcription regulation</keyword>
<dbReference type="InterPro" id="IPR050313">
    <property type="entry name" value="Carb_Metab_HTH_regulators"/>
</dbReference>
<organism evidence="5">
    <name type="scientific">uncultured Desulfovibrio sp</name>
    <dbReference type="NCBI Taxonomy" id="167968"/>
    <lineage>
        <taxon>Bacteria</taxon>
        <taxon>Pseudomonadati</taxon>
        <taxon>Thermodesulfobacteriota</taxon>
        <taxon>Desulfovibrionia</taxon>
        <taxon>Desulfovibrionales</taxon>
        <taxon>Desulfovibrionaceae</taxon>
        <taxon>Desulfovibrio</taxon>
        <taxon>environmental samples</taxon>
    </lineage>
</organism>
<evidence type="ECO:0000259" key="4">
    <source>
        <dbReference type="PROSITE" id="PS51000"/>
    </source>
</evidence>
<dbReference type="Pfam" id="PF08220">
    <property type="entry name" value="HTH_DeoR"/>
    <property type="match status" value="1"/>
</dbReference>
<gene>
    <name evidence="5" type="ORF">KM92DES2_11656</name>
</gene>
<dbReference type="InterPro" id="IPR036388">
    <property type="entry name" value="WH-like_DNA-bd_sf"/>
</dbReference>
<dbReference type="Gene3D" id="1.10.10.10">
    <property type="entry name" value="Winged helix-like DNA-binding domain superfamily/Winged helix DNA-binding domain"/>
    <property type="match status" value="1"/>
</dbReference>
<dbReference type="PRINTS" id="PR00037">
    <property type="entry name" value="HTHLACR"/>
</dbReference>
<dbReference type="EMBL" id="FLUP01000001">
    <property type="protein sequence ID" value="SBW02414.1"/>
    <property type="molecule type" value="Genomic_DNA"/>
</dbReference>
<dbReference type="SMART" id="SM00420">
    <property type="entry name" value="HTH_DEOR"/>
    <property type="match status" value="1"/>
</dbReference>
<evidence type="ECO:0000256" key="3">
    <source>
        <dbReference type="ARBA" id="ARBA00023163"/>
    </source>
</evidence>
<dbReference type="InterPro" id="IPR014036">
    <property type="entry name" value="DeoR-like_C"/>
</dbReference>
<accession>A0A212JSH1</accession>
<evidence type="ECO:0000256" key="1">
    <source>
        <dbReference type="ARBA" id="ARBA00023015"/>
    </source>
</evidence>
<dbReference type="InterPro" id="IPR018356">
    <property type="entry name" value="Tscrpt_reg_HTH_DeoR_CS"/>
</dbReference>
<evidence type="ECO:0000313" key="5">
    <source>
        <dbReference type="EMBL" id="SBW02414.1"/>
    </source>
</evidence>
<dbReference type="RefSeq" id="WP_227118167.1">
    <property type="nucleotide sequence ID" value="NZ_LT598928.1"/>
</dbReference>
<evidence type="ECO:0000256" key="2">
    <source>
        <dbReference type="ARBA" id="ARBA00023125"/>
    </source>
</evidence>
<dbReference type="SMART" id="SM01134">
    <property type="entry name" value="DeoRC"/>
    <property type="match status" value="1"/>
</dbReference>
<dbReference type="PANTHER" id="PTHR30363">
    <property type="entry name" value="HTH-TYPE TRANSCRIPTIONAL REGULATOR SRLR-RELATED"/>
    <property type="match status" value="1"/>
</dbReference>
<dbReference type="Gene3D" id="3.40.50.1360">
    <property type="match status" value="1"/>
</dbReference>
<protein>
    <submittedName>
        <fullName evidence="5">Putative Uncharacterized HTH-type transcriptional regulator YgbI</fullName>
    </submittedName>
</protein>
<dbReference type="PANTHER" id="PTHR30363:SF44">
    <property type="entry name" value="AGA OPERON TRANSCRIPTIONAL REPRESSOR-RELATED"/>
    <property type="match status" value="1"/>
</dbReference>
<dbReference type="AlphaFoldDB" id="A0A212JSH1"/>